<dbReference type="Pfam" id="PF15458">
    <property type="entry name" value="NTR2"/>
    <property type="match status" value="1"/>
</dbReference>
<feature type="compositionally biased region" description="Acidic residues" evidence="1">
    <location>
        <begin position="200"/>
        <end position="213"/>
    </location>
</feature>
<dbReference type="GO" id="GO:0000390">
    <property type="term" value="P:spliceosomal complex disassembly"/>
    <property type="evidence" value="ECO:0007669"/>
    <property type="project" value="InterPro"/>
</dbReference>
<gene>
    <name evidence="2" type="ORF">K469DRAFT_686086</name>
</gene>
<accession>A0A6A6E8E5</accession>
<reference evidence="2" key="1">
    <citation type="journal article" date="2020" name="Stud. Mycol.">
        <title>101 Dothideomycetes genomes: a test case for predicting lifestyles and emergence of pathogens.</title>
        <authorList>
            <person name="Haridas S."/>
            <person name="Albert R."/>
            <person name="Binder M."/>
            <person name="Bloem J."/>
            <person name="Labutti K."/>
            <person name="Salamov A."/>
            <person name="Andreopoulos B."/>
            <person name="Baker S."/>
            <person name="Barry K."/>
            <person name="Bills G."/>
            <person name="Bluhm B."/>
            <person name="Cannon C."/>
            <person name="Castanera R."/>
            <person name="Culley D."/>
            <person name="Daum C."/>
            <person name="Ezra D."/>
            <person name="Gonzalez J."/>
            <person name="Henrissat B."/>
            <person name="Kuo A."/>
            <person name="Liang C."/>
            <person name="Lipzen A."/>
            <person name="Lutzoni F."/>
            <person name="Magnuson J."/>
            <person name="Mondo S."/>
            <person name="Nolan M."/>
            <person name="Ohm R."/>
            <person name="Pangilinan J."/>
            <person name="Park H.-J."/>
            <person name="Ramirez L."/>
            <person name="Alfaro M."/>
            <person name="Sun H."/>
            <person name="Tritt A."/>
            <person name="Yoshinaga Y."/>
            <person name="Zwiers L.-H."/>
            <person name="Turgeon B."/>
            <person name="Goodwin S."/>
            <person name="Spatafora J."/>
            <person name="Crous P."/>
            <person name="Grigoriev I."/>
        </authorList>
    </citation>
    <scope>NUCLEOTIDE SEQUENCE</scope>
    <source>
        <strain evidence="2">CBS 207.26</strain>
    </source>
</reference>
<feature type="region of interest" description="Disordered" evidence="1">
    <location>
        <begin position="275"/>
        <end position="332"/>
    </location>
</feature>
<feature type="compositionally biased region" description="Polar residues" evidence="1">
    <location>
        <begin position="117"/>
        <end position="132"/>
    </location>
</feature>
<evidence type="ECO:0000313" key="3">
    <source>
        <dbReference type="Proteomes" id="UP000800200"/>
    </source>
</evidence>
<evidence type="ECO:0000313" key="2">
    <source>
        <dbReference type="EMBL" id="KAF2186849.1"/>
    </source>
</evidence>
<name>A0A6A6E8E5_9PEZI</name>
<feature type="region of interest" description="Disordered" evidence="1">
    <location>
        <begin position="1"/>
        <end position="143"/>
    </location>
</feature>
<dbReference type="AlphaFoldDB" id="A0A6A6E8E5"/>
<protein>
    <recommendedName>
        <fullName evidence="4">Nineteen complex-related protein 2-domain-containing protein</fullName>
    </recommendedName>
</protein>
<proteinExistence type="predicted"/>
<feature type="compositionally biased region" description="Polar residues" evidence="1">
    <location>
        <begin position="69"/>
        <end position="83"/>
    </location>
</feature>
<dbReference type="OrthoDB" id="429427at2759"/>
<dbReference type="GO" id="GO:0071008">
    <property type="term" value="C:U2-type post-mRNA release spliceosomal complex"/>
    <property type="evidence" value="ECO:0007669"/>
    <property type="project" value="InterPro"/>
</dbReference>
<sequence length="432" mass="47723">MKRSFSAKRVPRKIGNDEEESSSGTDVGSTSGQADSVVKRPAFSKPKKRSSLRLSFGPGEAAADDGNDSSDTAVVTPKKSNLSRVAIENNAERKARSHLISELPRPRAGLEEDRPSYSKNYITELRNSTPSTPKDLKSAPTDDDTEIYQAIDIASKFGPLTTLSADESSAIPTEAEIREKKARRARLAKEQQSYVSLGGDEGDENWASDDDDEFRTNRNEISLRPKEKYAETRLVRDDEDIAEGFEEFIEDGNISLGRKAEREAERKRRAKMAELIADAERGSDDDGSEDSEADRNAAYEAAQTRAGAYGTRDQETDDGTKTPPRITPLPDLGEVLERLQVEVRNKEQRKETILKQMEDLKDQKVRIAERQQYVQEQLEKTGEQYEKLRQEAGMAALPINGVDGGKLIVNRGLDSLGATPVAPPSSNESSEG</sequence>
<dbReference type="Proteomes" id="UP000800200">
    <property type="component" value="Unassembled WGS sequence"/>
</dbReference>
<feature type="compositionally biased region" description="Basic and acidic residues" evidence="1">
    <location>
        <begin position="104"/>
        <end position="116"/>
    </location>
</feature>
<feature type="compositionally biased region" description="Basic residues" evidence="1">
    <location>
        <begin position="1"/>
        <end position="12"/>
    </location>
</feature>
<organism evidence="2 3">
    <name type="scientific">Zopfia rhizophila CBS 207.26</name>
    <dbReference type="NCBI Taxonomy" id="1314779"/>
    <lineage>
        <taxon>Eukaryota</taxon>
        <taxon>Fungi</taxon>
        <taxon>Dikarya</taxon>
        <taxon>Ascomycota</taxon>
        <taxon>Pezizomycotina</taxon>
        <taxon>Dothideomycetes</taxon>
        <taxon>Dothideomycetes incertae sedis</taxon>
        <taxon>Zopfiaceae</taxon>
        <taxon>Zopfia</taxon>
    </lineage>
</organism>
<keyword evidence="3" id="KW-1185">Reference proteome</keyword>
<feature type="region of interest" description="Disordered" evidence="1">
    <location>
        <begin position="193"/>
        <end position="219"/>
    </location>
</feature>
<dbReference type="EMBL" id="ML994628">
    <property type="protein sequence ID" value="KAF2186849.1"/>
    <property type="molecule type" value="Genomic_DNA"/>
</dbReference>
<evidence type="ECO:0008006" key="4">
    <source>
        <dbReference type="Google" id="ProtNLM"/>
    </source>
</evidence>
<evidence type="ECO:0000256" key="1">
    <source>
        <dbReference type="SAM" id="MobiDB-lite"/>
    </source>
</evidence>
<dbReference type="InterPro" id="IPR028211">
    <property type="entry name" value="Ntr2"/>
</dbReference>
<feature type="compositionally biased region" description="Low complexity" evidence="1">
    <location>
        <begin position="22"/>
        <end position="32"/>
    </location>
</feature>